<feature type="region of interest" description="Disordered" evidence="1">
    <location>
        <begin position="1"/>
        <end position="21"/>
    </location>
</feature>
<gene>
    <name evidence="2" type="ORF">GCM10022226_59970</name>
</gene>
<organism evidence="2 3">
    <name type="scientific">Sphaerisporangium flaviroseum</name>
    <dbReference type="NCBI Taxonomy" id="509199"/>
    <lineage>
        <taxon>Bacteria</taxon>
        <taxon>Bacillati</taxon>
        <taxon>Actinomycetota</taxon>
        <taxon>Actinomycetes</taxon>
        <taxon>Streptosporangiales</taxon>
        <taxon>Streptosporangiaceae</taxon>
        <taxon>Sphaerisporangium</taxon>
    </lineage>
</organism>
<comment type="caution">
    <text evidence="2">The sequence shown here is derived from an EMBL/GenBank/DDBJ whole genome shotgun (WGS) entry which is preliminary data.</text>
</comment>
<evidence type="ECO:0000313" key="2">
    <source>
        <dbReference type="EMBL" id="GAA3831049.1"/>
    </source>
</evidence>
<accession>A0ABP7IZN8</accession>
<dbReference type="EMBL" id="BAAAZR010000028">
    <property type="protein sequence ID" value="GAA3831049.1"/>
    <property type="molecule type" value="Genomic_DNA"/>
</dbReference>
<sequence length="63" mass="7163">MQFDSGIAAGQESNEAPGGHQILVGRRVTRASPQPLTPILTSTRKKWLIRYHRRGDPYLKIYE</sequence>
<evidence type="ECO:0000313" key="3">
    <source>
        <dbReference type="Proteomes" id="UP001500888"/>
    </source>
</evidence>
<dbReference type="Proteomes" id="UP001500888">
    <property type="component" value="Unassembled WGS sequence"/>
</dbReference>
<name>A0ABP7IZN8_9ACTN</name>
<keyword evidence="3" id="KW-1185">Reference proteome</keyword>
<protein>
    <recommendedName>
        <fullName evidence="4">Integrase</fullName>
    </recommendedName>
</protein>
<reference evidence="3" key="1">
    <citation type="journal article" date="2019" name="Int. J. Syst. Evol. Microbiol.">
        <title>The Global Catalogue of Microorganisms (GCM) 10K type strain sequencing project: providing services to taxonomists for standard genome sequencing and annotation.</title>
        <authorList>
            <consortium name="The Broad Institute Genomics Platform"/>
            <consortium name="The Broad Institute Genome Sequencing Center for Infectious Disease"/>
            <person name="Wu L."/>
            <person name="Ma J."/>
        </authorList>
    </citation>
    <scope>NUCLEOTIDE SEQUENCE [LARGE SCALE GENOMIC DNA]</scope>
    <source>
        <strain evidence="3">JCM 16908</strain>
    </source>
</reference>
<evidence type="ECO:0008006" key="4">
    <source>
        <dbReference type="Google" id="ProtNLM"/>
    </source>
</evidence>
<evidence type="ECO:0000256" key="1">
    <source>
        <dbReference type="SAM" id="MobiDB-lite"/>
    </source>
</evidence>
<proteinExistence type="predicted"/>